<reference evidence="2" key="1">
    <citation type="submission" date="2020-05" db="EMBL/GenBank/DDBJ databases">
        <authorList>
            <person name="Chiriac C."/>
            <person name="Salcher M."/>
            <person name="Ghai R."/>
            <person name="Kavagutti S V."/>
        </authorList>
    </citation>
    <scope>NUCLEOTIDE SEQUENCE</scope>
</reference>
<name>A0A6J6Q0L8_9ZZZZ</name>
<feature type="region of interest" description="Disordered" evidence="1">
    <location>
        <begin position="1"/>
        <end position="31"/>
    </location>
</feature>
<dbReference type="AlphaFoldDB" id="A0A6J6Q0L8"/>
<organism evidence="2">
    <name type="scientific">freshwater metagenome</name>
    <dbReference type="NCBI Taxonomy" id="449393"/>
    <lineage>
        <taxon>unclassified sequences</taxon>
        <taxon>metagenomes</taxon>
        <taxon>ecological metagenomes</taxon>
    </lineage>
</organism>
<evidence type="ECO:0000313" key="2">
    <source>
        <dbReference type="EMBL" id="CAB4705330.1"/>
    </source>
</evidence>
<proteinExistence type="predicted"/>
<accession>A0A6J6Q0L8</accession>
<feature type="compositionally biased region" description="Basic and acidic residues" evidence="1">
    <location>
        <begin position="7"/>
        <end position="20"/>
    </location>
</feature>
<evidence type="ECO:0000256" key="1">
    <source>
        <dbReference type="SAM" id="MobiDB-lite"/>
    </source>
</evidence>
<dbReference type="EMBL" id="CAEZXR010000121">
    <property type="protein sequence ID" value="CAB4705330.1"/>
    <property type="molecule type" value="Genomic_DNA"/>
</dbReference>
<sequence>MTPMDISHAHQDSQGDEHGRTQTGEETAPREVEVDAVLNQLDKWMWLTESQLRQVATLLQVDVTLSALLNSGLVSVHSIPQVGDGGRAVTLSRAALARVADENPRTVAKHNGARHATVVADVGLKFMAGRAWVFSDRELRRRATRAASRDIKDLPARQRAARATAARTIHQPDLEVHLADGTRLAIEVELSPKAECRWMEKLQFYQHHCTGQATFAGPHSQWASVLYLVADDHLARHIARRCERLNIGDWMRIATLQEWDLAVPGWGLRTWATVLNDLGRTSSEGRQIARLRGDERGPDAMASARLTATLRHLNAAPRTVAELISLTGCAEQELRNALTELRHLGAVSSSPSHQTQVGERLVYFPTLRVPSDLDLWVARCAGERLARGLAIWRRQDVEQAVIAVAMSDRSQLPQNIPDLVSFIPGYEQHPAWRRRLARHLDAIEDPSHLTHPGGWAVDLPPDFGDGA</sequence>
<protein>
    <submittedName>
        <fullName evidence="2">Unannotated protein</fullName>
    </submittedName>
</protein>
<gene>
    <name evidence="2" type="ORF">UFOPK2579_01153</name>
</gene>